<organism evidence="1 2">
    <name type="scientific">Modicisalibacter ilicicola DSM 19980</name>
    <dbReference type="NCBI Taxonomy" id="1121942"/>
    <lineage>
        <taxon>Bacteria</taxon>
        <taxon>Pseudomonadati</taxon>
        <taxon>Pseudomonadota</taxon>
        <taxon>Gammaproteobacteria</taxon>
        <taxon>Oceanospirillales</taxon>
        <taxon>Halomonadaceae</taxon>
        <taxon>Modicisalibacter</taxon>
    </lineage>
</organism>
<gene>
    <name evidence="1" type="ORF">SAMN02745148_03727</name>
</gene>
<proteinExistence type="predicted"/>
<dbReference type="AlphaFoldDB" id="A0A1M5F6P7"/>
<evidence type="ECO:0000313" key="1">
    <source>
        <dbReference type="EMBL" id="SHF87167.1"/>
    </source>
</evidence>
<dbReference type="OrthoDB" id="9802417at2"/>
<dbReference type="RefSeq" id="WP_072825698.1">
    <property type="nucleotide sequence ID" value="NZ_FQUJ01000033.1"/>
</dbReference>
<dbReference type="InterPro" id="IPR038573">
    <property type="entry name" value="BrnT_sf"/>
</dbReference>
<dbReference type="EMBL" id="FQUJ01000033">
    <property type="protein sequence ID" value="SHF87167.1"/>
    <property type="molecule type" value="Genomic_DNA"/>
</dbReference>
<name>A0A1M5F6P7_9GAMM</name>
<accession>A0A1M5F6P7</accession>
<keyword evidence="2" id="KW-1185">Reference proteome</keyword>
<dbReference type="Pfam" id="PF04365">
    <property type="entry name" value="BrnT_toxin"/>
    <property type="match status" value="1"/>
</dbReference>
<dbReference type="InterPro" id="IPR007460">
    <property type="entry name" value="BrnT_toxin"/>
</dbReference>
<dbReference type="Proteomes" id="UP000184346">
    <property type="component" value="Unassembled WGS sequence"/>
</dbReference>
<evidence type="ECO:0000313" key="2">
    <source>
        <dbReference type="Proteomes" id="UP000184346"/>
    </source>
</evidence>
<dbReference type="Gene3D" id="3.10.450.530">
    <property type="entry name" value="Ribonuclease toxin, BrnT, of type II toxin-antitoxin system"/>
    <property type="match status" value="1"/>
</dbReference>
<reference evidence="1 2" key="1">
    <citation type="submission" date="2016-11" db="EMBL/GenBank/DDBJ databases">
        <authorList>
            <person name="Jaros S."/>
            <person name="Januszkiewicz K."/>
            <person name="Wedrychowicz H."/>
        </authorList>
    </citation>
    <scope>NUCLEOTIDE SEQUENCE [LARGE SCALE GENOMIC DNA]</scope>
    <source>
        <strain evidence="1 2">DSM 19980</strain>
    </source>
</reference>
<dbReference type="STRING" id="1121942.SAMN02745148_03727"/>
<sequence>MDIQFQHRGTTFIWNESKASGNLAKHGVSFEEAATVFDDPLLVVQDASRNDQPRDAVIGFDTHTRLLCVVYVEIHDEGLRIISARRATRREEAIYAQ</sequence>
<protein>
    <submittedName>
        <fullName evidence="1">Uncharacterized protein</fullName>
    </submittedName>
</protein>